<proteinExistence type="predicted"/>
<gene>
    <name evidence="6" type="ORF">EG244_10825</name>
</gene>
<comment type="caution">
    <text evidence="6">The sequence shown here is derived from an EMBL/GenBank/DDBJ whole genome shotgun (WGS) entry which is preliminary data.</text>
</comment>
<dbReference type="OrthoDB" id="5421146at2"/>
<sequence>MIFTDFLRALAQLPERRFRRVLLLGIGLTLALLAAISVLFLAGVQVLVPDELDLPLIGTVEGITALASWGAVGGMFVLSIFLMVPVASVFTGFFLEQVASAVEARHYSHLPPAPGLGFYESIKDAVNFLCILMVVNGLALVIGLFFPPSLPFIFWIVNGWLLGREYFTMAAGRRIGLPAARALRKKHGGQIFAAGVLMAIPLSVPFVSLVIPVLGAATFTHLYHRVRDTGPQR</sequence>
<evidence type="ECO:0000313" key="6">
    <source>
        <dbReference type="EMBL" id="RRH74239.1"/>
    </source>
</evidence>
<feature type="transmembrane region" description="Helical" evidence="5">
    <location>
        <begin position="152"/>
        <end position="171"/>
    </location>
</feature>
<evidence type="ECO:0000256" key="1">
    <source>
        <dbReference type="ARBA" id="ARBA00004141"/>
    </source>
</evidence>
<dbReference type="RefSeq" id="WP_124965010.1">
    <property type="nucleotide sequence ID" value="NZ_RRAZ01000014.1"/>
</dbReference>
<evidence type="ECO:0000256" key="2">
    <source>
        <dbReference type="ARBA" id="ARBA00022692"/>
    </source>
</evidence>
<evidence type="ECO:0000313" key="7">
    <source>
        <dbReference type="Proteomes" id="UP000282125"/>
    </source>
</evidence>
<evidence type="ECO:0008006" key="8">
    <source>
        <dbReference type="Google" id="ProtNLM"/>
    </source>
</evidence>
<keyword evidence="4 5" id="KW-0472">Membrane</keyword>
<dbReference type="Proteomes" id="UP000282125">
    <property type="component" value="Unassembled WGS sequence"/>
</dbReference>
<dbReference type="Pfam" id="PF07264">
    <property type="entry name" value="EI24"/>
    <property type="match status" value="1"/>
</dbReference>
<keyword evidence="2 5" id="KW-0812">Transmembrane</keyword>
<feature type="transmembrane region" description="Helical" evidence="5">
    <location>
        <begin position="125"/>
        <end position="146"/>
    </location>
</feature>
<protein>
    <recommendedName>
        <fullName evidence="8">Sulfate transporter family protein</fullName>
    </recommendedName>
</protein>
<organism evidence="6 7">
    <name type="scientific">Falsigemmobacter faecalis</name>
    <dbReference type="NCBI Taxonomy" id="2488730"/>
    <lineage>
        <taxon>Bacteria</taxon>
        <taxon>Pseudomonadati</taxon>
        <taxon>Pseudomonadota</taxon>
        <taxon>Alphaproteobacteria</taxon>
        <taxon>Rhodobacterales</taxon>
        <taxon>Paracoccaceae</taxon>
        <taxon>Falsigemmobacter</taxon>
    </lineage>
</organism>
<dbReference type="InterPro" id="IPR059112">
    <property type="entry name" value="CysZ/EI24"/>
</dbReference>
<feature type="transmembrane region" description="Helical" evidence="5">
    <location>
        <begin position="21"/>
        <end position="48"/>
    </location>
</feature>
<evidence type="ECO:0000256" key="4">
    <source>
        <dbReference type="ARBA" id="ARBA00023136"/>
    </source>
</evidence>
<dbReference type="EMBL" id="RRAZ01000014">
    <property type="protein sequence ID" value="RRH74239.1"/>
    <property type="molecule type" value="Genomic_DNA"/>
</dbReference>
<feature type="transmembrane region" description="Helical" evidence="5">
    <location>
        <begin position="191"/>
        <end position="214"/>
    </location>
</feature>
<comment type="subcellular location">
    <subcellularLocation>
        <location evidence="1">Membrane</location>
        <topology evidence="1">Multi-pass membrane protein</topology>
    </subcellularLocation>
</comment>
<name>A0A3P3DJ02_9RHOB</name>
<feature type="transmembrane region" description="Helical" evidence="5">
    <location>
        <begin position="68"/>
        <end position="95"/>
    </location>
</feature>
<evidence type="ECO:0000256" key="5">
    <source>
        <dbReference type="SAM" id="Phobius"/>
    </source>
</evidence>
<dbReference type="AlphaFoldDB" id="A0A3P3DJ02"/>
<accession>A0A3P3DJ02</accession>
<evidence type="ECO:0000256" key="3">
    <source>
        <dbReference type="ARBA" id="ARBA00022989"/>
    </source>
</evidence>
<reference evidence="6 7" key="1">
    <citation type="submission" date="2018-11" db="EMBL/GenBank/DDBJ databases">
        <title>Gemmobacter sp. nov., YIM 102744-1 draft genome.</title>
        <authorList>
            <person name="Li G."/>
            <person name="Jiang Y."/>
        </authorList>
    </citation>
    <scope>NUCLEOTIDE SEQUENCE [LARGE SCALE GENOMIC DNA]</scope>
    <source>
        <strain evidence="6 7">YIM 102744-1</strain>
    </source>
</reference>
<keyword evidence="3 5" id="KW-1133">Transmembrane helix</keyword>
<keyword evidence="7" id="KW-1185">Reference proteome</keyword>